<dbReference type="Pfam" id="PF13889">
    <property type="entry name" value="Chromosome_seg"/>
    <property type="match status" value="1"/>
</dbReference>
<dbReference type="SUPFAM" id="SSF51735">
    <property type="entry name" value="NAD(P)-binding Rossmann-fold domains"/>
    <property type="match status" value="1"/>
</dbReference>
<feature type="region of interest" description="Disordered" evidence="1">
    <location>
        <begin position="1265"/>
        <end position="1400"/>
    </location>
</feature>
<accession>A0A177V7E8</accession>
<feature type="compositionally biased region" description="Pro residues" evidence="1">
    <location>
        <begin position="906"/>
        <end position="920"/>
    </location>
</feature>
<feature type="domain" description="Atos-like conserved" evidence="2">
    <location>
        <begin position="826"/>
        <end position="915"/>
    </location>
</feature>
<feature type="compositionally biased region" description="Gly residues" evidence="1">
    <location>
        <begin position="781"/>
        <end position="791"/>
    </location>
</feature>
<feature type="region of interest" description="Disordered" evidence="1">
    <location>
        <begin position="781"/>
        <end position="820"/>
    </location>
</feature>
<dbReference type="InterPro" id="IPR033473">
    <property type="entry name" value="Atos-like_C"/>
</dbReference>
<comment type="caution">
    <text evidence="3">The sequence shown here is derived from an EMBL/GenBank/DDBJ whole genome shotgun (WGS) entry which is preliminary data.</text>
</comment>
<dbReference type="SMART" id="SM01177">
    <property type="entry name" value="DUF4210"/>
    <property type="match status" value="1"/>
</dbReference>
<evidence type="ECO:0000256" key="1">
    <source>
        <dbReference type="SAM" id="MobiDB-lite"/>
    </source>
</evidence>
<dbReference type="PANTHER" id="PTHR13199">
    <property type="entry name" value="GH03947P"/>
    <property type="match status" value="1"/>
</dbReference>
<reference evidence="3" key="1">
    <citation type="submission" date="2016-04" db="EMBL/GenBank/DDBJ databases">
        <authorList>
            <person name="Nguyen H.D."/>
            <person name="Kesanakurti P."/>
            <person name="Cullis J."/>
            <person name="Levesque C.A."/>
            <person name="Hambleton S."/>
        </authorList>
    </citation>
    <scope>NUCLEOTIDE SEQUENCE</scope>
    <source>
        <strain evidence="3">DAOMC 238032</strain>
    </source>
</reference>
<evidence type="ECO:0000313" key="4">
    <source>
        <dbReference type="Proteomes" id="UP000077671"/>
    </source>
</evidence>
<sequence>MARRIVAVGGHSGLGLATFQHLFRTSDSFGHAVHLILLVRDTSADHALTALNNLAALALSYDQARADTASSSRVELRSLDLADVRSVRSAAARLLHEDSRIDTLWLNAAVAKSARELISDNSEPATEGEGADTYEHTALVNHAAPLLLLDLLMPLLLDRPSANGNKSRIVFTGSALHRNLNRERDPDEVLCADFQSSALPNRAENEHASSQSGVGSPPWSLRTSYAHSKFLQALGVRKFIRLLEQALQARALQPGSSHIHARSWNEMEVVLVQPGFIPTTGLSREATLPTRILTSYLLPIMPGTSSFVSTLEEGAEVLAAALSWPLQQAHTHDGQPQHGFEIESAQERLIPAPGWVGSPSQASDEPSLTKALVAKGKVLQRPDERTDNVDLQDRWWPSRLCRTEWVHAPEQGSSRVDDRENKHGEGSSGGDAKDESDGGNEKGNFGDDSSRPHSSPFSPAGSSTSTSTHQADRSSHAPPSDSTLALSPSSIASSSSTNEGTSRGDRTPTRSSGSRRSRRLTVSEAATALHGLALSGSFLGEMPEMSSHFLSVDDCGPVRNSEGTLDGKEQAEGSSPRPDLIVDTTPSTEVQDAQMMTVPTTPVKQQSESFQQSSPGLMSAASLPCRTPPRRQASSPLSLYSTSADMLSVRRASASALQPMAQPPQRVHASALMIGGCGGGGVHLMEESVENFVDDQDGFRDSVAGSPSRVRMHGMGLGGSGGRYGSLSSSSSLSARRPSGPASTMWTGGYGMSSSSSPVPVPVSVPSPYYGWRSTSLGNGGSPAPGGGAGGMAFSPSTASYTRSPPFPSRPPSFSQSHTRSASLSLIGSYDESLLSGRMSTMPSQPFEFDAELGVLEMGEGACPRKLRCPKHLSVGFQARYYPLGGADGEVSFSSSSSSSSSSSPSPSPSWSPSVCPSPLPKSKVVPRMEKSTVGSPYVGSIDLEAFFFKRLGEVLDTVRPLTPATVVADSKLATHLSPAPAEIKLSPTEALAQVPAFPGYQVPPKGQIQLIVKNQNLTAVKVFLVKYDLSDMQPGTKTFVRQKSFVSADVSGDRSLFVGNGATTMGRGRWKSNGGEREKEKEKETMRYAVHLQFACPPVVSGGAADSKAQGPGQGRGTEYTIASARDAPMPVPVPVPAATAAEEPTTRRKTPLPKIYLHRNIRVVFAATGLDSFERLDVVMETPVGHVVVVGGGSSSSSIETDGLEDRRRTGLVYSEYAGPSEGWRRARRAVRKKLVGMKEAEVEEVERRRRVMEVAAAQAEAEAEAARLEEEEEESRRAWGEVDTYGREEEEGAALESSVHSAFGIPMPRRTKSRAGSKRSSRAGFGGSEESDHLQPHQLQQMISSSSSSFGPSYPVLSGDVGRMADTRTPSPPPPPPPPALRTFGGASVRRRSTLSM</sequence>
<feature type="compositionally biased region" description="Basic residues" evidence="1">
    <location>
        <begin position="1312"/>
        <end position="1324"/>
    </location>
</feature>
<feature type="compositionally biased region" description="Low complexity" evidence="1">
    <location>
        <begin position="893"/>
        <end position="905"/>
    </location>
</feature>
<feature type="compositionally biased region" description="Low complexity" evidence="1">
    <location>
        <begin position="482"/>
        <end position="501"/>
    </location>
</feature>
<organism evidence="3 4">
    <name type="scientific">Tilletia caries</name>
    <name type="common">wheat bunt fungus</name>
    <dbReference type="NCBI Taxonomy" id="13290"/>
    <lineage>
        <taxon>Eukaryota</taxon>
        <taxon>Fungi</taxon>
        <taxon>Dikarya</taxon>
        <taxon>Basidiomycota</taxon>
        <taxon>Ustilaginomycotina</taxon>
        <taxon>Exobasidiomycetes</taxon>
        <taxon>Tilletiales</taxon>
        <taxon>Tilletiaceae</taxon>
        <taxon>Tilletia</taxon>
    </lineage>
</organism>
<evidence type="ECO:0000259" key="2">
    <source>
        <dbReference type="SMART" id="SM01177"/>
    </source>
</evidence>
<dbReference type="EMBL" id="LWDD02000556">
    <property type="protein sequence ID" value="KAE8258917.1"/>
    <property type="molecule type" value="Genomic_DNA"/>
</dbReference>
<dbReference type="InterPro" id="IPR025261">
    <property type="entry name" value="Atos-like_cons_dom"/>
</dbReference>
<reference evidence="3" key="2">
    <citation type="journal article" date="2019" name="IMA Fungus">
        <title>Genome sequencing and comparison of five Tilletia species to identify candidate genes for the detection of regulated species infecting wheat.</title>
        <authorList>
            <person name="Nguyen H.D.T."/>
            <person name="Sultana T."/>
            <person name="Kesanakurti P."/>
            <person name="Hambleton S."/>
        </authorList>
    </citation>
    <scope>NUCLEOTIDE SEQUENCE</scope>
    <source>
        <strain evidence="3">DAOMC 238032</strain>
    </source>
</reference>
<dbReference type="Gene3D" id="3.40.50.720">
    <property type="entry name" value="NAD(P)-binding Rossmann-like Domain"/>
    <property type="match status" value="1"/>
</dbReference>
<dbReference type="InterPro" id="IPR036291">
    <property type="entry name" value="NAD(P)-bd_dom_sf"/>
</dbReference>
<dbReference type="Proteomes" id="UP000077671">
    <property type="component" value="Unassembled WGS sequence"/>
</dbReference>
<feature type="compositionally biased region" description="Low complexity" evidence="1">
    <location>
        <begin position="452"/>
        <end position="468"/>
    </location>
</feature>
<evidence type="ECO:0000313" key="3">
    <source>
        <dbReference type="EMBL" id="KAE8258917.1"/>
    </source>
</evidence>
<proteinExistence type="predicted"/>
<feature type="region of interest" description="Disordered" evidence="1">
    <location>
        <begin position="410"/>
        <end position="520"/>
    </location>
</feature>
<dbReference type="PANTHER" id="PTHR13199:SF11">
    <property type="entry name" value="PROTEIN ATOSSA"/>
    <property type="match status" value="1"/>
</dbReference>
<feature type="region of interest" description="Disordered" evidence="1">
    <location>
        <begin position="716"/>
        <end position="742"/>
    </location>
</feature>
<feature type="compositionally biased region" description="Pro residues" evidence="1">
    <location>
        <begin position="1373"/>
        <end position="1383"/>
    </location>
</feature>
<gene>
    <name evidence="3" type="ORF">A4X03_0g4250</name>
</gene>
<feature type="region of interest" description="Disordered" evidence="1">
    <location>
        <begin position="558"/>
        <end position="590"/>
    </location>
</feature>
<protein>
    <recommendedName>
        <fullName evidence="2">Atos-like conserved domain-containing protein</fullName>
    </recommendedName>
</protein>
<feature type="compositionally biased region" description="Low complexity" evidence="1">
    <location>
        <begin position="725"/>
        <end position="742"/>
    </location>
</feature>
<dbReference type="InterPro" id="IPR051506">
    <property type="entry name" value="ATOS_Transcription_Regulators"/>
</dbReference>
<feature type="region of interest" description="Disordered" evidence="1">
    <location>
        <begin position="893"/>
        <end position="924"/>
    </location>
</feature>
<feature type="compositionally biased region" description="Basic and acidic residues" evidence="1">
    <location>
        <begin position="415"/>
        <end position="451"/>
    </location>
</feature>
<dbReference type="Pfam" id="PF13915">
    <property type="entry name" value="DUF4210"/>
    <property type="match status" value="1"/>
</dbReference>
<feature type="compositionally biased region" description="Basic and acidic residues" evidence="1">
    <location>
        <begin position="1267"/>
        <end position="1290"/>
    </location>
</feature>
<name>A0A177V7E8_9BASI</name>